<evidence type="ECO:0000256" key="5">
    <source>
        <dbReference type="ARBA" id="ARBA00022826"/>
    </source>
</evidence>
<feature type="compositionally biased region" description="Pro residues" evidence="12">
    <location>
        <begin position="519"/>
        <end position="535"/>
    </location>
</feature>
<dbReference type="OrthoDB" id="440928at2759"/>
<dbReference type="InterPro" id="IPR028325">
    <property type="entry name" value="VG_K_chnl"/>
</dbReference>
<feature type="compositionally biased region" description="Basic and acidic residues" evidence="12">
    <location>
        <begin position="399"/>
        <end position="410"/>
    </location>
</feature>
<accession>A0A0G4GF09</accession>
<feature type="region of interest" description="Disordered" evidence="12">
    <location>
        <begin position="19"/>
        <end position="44"/>
    </location>
</feature>
<dbReference type="Gene3D" id="1.20.120.350">
    <property type="entry name" value="Voltage-gated potassium channels. Chain C"/>
    <property type="match status" value="1"/>
</dbReference>
<protein>
    <recommendedName>
        <fullName evidence="14">Ion transport domain-containing protein</fullName>
    </recommendedName>
</protein>
<proteinExistence type="predicted"/>
<dbReference type="PRINTS" id="PR00169">
    <property type="entry name" value="KCHANNEL"/>
</dbReference>
<keyword evidence="16" id="KW-1185">Reference proteome</keyword>
<keyword evidence="4 13" id="KW-0812">Transmembrane</keyword>
<dbReference type="EMBL" id="CDMY01000646">
    <property type="protein sequence ID" value="CEM28094.1"/>
    <property type="molecule type" value="Genomic_DNA"/>
</dbReference>
<evidence type="ECO:0000259" key="14">
    <source>
        <dbReference type="Pfam" id="PF00520"/>
    </source>
</evidence>
<keyword evidence="9" id="KW-0406">Ion transport</keyword>
<dbReference type="PRINTS" id="PR01491">
    <property type="entry name" value="KVCHANNEL"/>
</dbReference>
<evidence type="ECO:0000256" key="2">
    <source>
        <dbReference type="ARBA" id="ARBA00022448"/>
    </source>
</evidence>
<dbReference type="PANTHER" id="PTHR11537">
    <property type="entry name" value="VOLTAGE-GATED POTASSIUM CHANNEL"/>
    <property type="match status" value="1"/>
</dbReference>
<evidence type="ECO:0000256" key="9">
    <source>
        <dbReference type="ARBA" id="ARBA00023065"/>
    </source>
</evidence>
<evidence type="ECO:0000256" key="13">
    <source>
        <dbReference type="SAM" id="Phobius"/>
    </source>
</evidence>
<evidence type="ECO:0000256" key="11">
    <source>
        <dbReference type="ARBA" id="ARBA00023303"/>
    </source>
</evidence>
<dbReference type="InterPro" id="IPR027359">
    <property type="entry name" value="Volt_channel_dom_sf"/>
</dbReference>
<dbReference type="Proteomes" id="UP000041254">
    <property type="component" value="Unassembled WGS sequence"/>
</dbReference>
<keyword evidence="2" id="KW-0813">Transport</keyword>
<dbReference type="GO" id="GO:0008076">
    <property type="term" value="C:voltage-gated potassium channel complex"/>
    <property type="evidence" value="ECO:0007669"/>
    <property type="project" value="InterPro"/>
</dbReference>
<dbReference type="PANTHER" id="PTHR11537:SF254">
    <property type="entry name" value="POTASSIUM VOLTAGE-GATED CHANNEL PROTEIN SHAB"/>
    <property type="match status" value="1"/>
</dbReference>
<evidence type="ECO:0000256" key="4">
    <source>
        <dbReference type="ARBA" id="ARBA00022692"/>
    </source>
</evidence>
<evidence type="ECO:0000256" key="8">
    <source>
        <dbReference type="ARBA" id="ARBA00022989"/>
    </source>
</evidence>
<sequence length="726" mass="81044">MPAVFMQRDQVERLRTQIERDQSVSPTSRASTETDPCSPNGKFLQTSKRWTRSRIATFLSTRELTAELQDNKWQQFLLRVEGAKKRIYLLLEVPDSSQVATVISIAIMLLIAVSVTAFMLETMPELNDVVPLRVWEAIEGTTVGLFTLEFVLRLSVVNIVPEYTLKIFLTSWMNWFDLLAFAPYYVRLMLSSFALGGFRVLRVVRLIRVFRIFKLSRYSVGLRLMGEGLKRSIQALWILVFFLAIGIILFSSAMYEAEKRVEPSQFFPSIPATFWWAVVTMCTVGYGDVYPQTGWGKVVATAAMLAGILFIALPVAIIGNKFQEVYMQMEDEMTESLSRRRTMRMPTGDSGRRNTAGSTALRYSVGAAPPSSSSRQAMLPKKERQESRDVATVMGIETGHQDSDRKDSSKKFKKSVSMKFDKERPWAPMPMTDESVSLPGVPSGMASDADETPQRTIPVTVVEEPIHGMQPPPLQALPPRPPPPPPSATRLPPADPCVRPSDTPSLEPTNLPVSLSSPHSPPLPLPQRPQAPPEPSLSVFKYHTTRTLTEMTEECPPITDDIEQGGGPRAQQPHPIPSDRSHRSHNNPQNSAPMVDMGLASDPPDVGPAVDTTGGGACAWGGGTGGGEGERQPSEEDEWRDMWMQALQKLPDDTEICRELKGLAVDLEEVRLLEASLQRQMQTNMQLQADIQRDVKCLFRHLIEQPDIPMPMPHHHHHPPSPGRWQ</sequence>
<keyword evidence="7" id="KW-0630">Potassium</keyword>
<dbReference type="InParanoid" id="A0A0G4GF09"/>
<evidence type="ECO:0000256" key="6">
    <source>
        <dbReference type="ARBA" id="ARBA00022882"/>
    </source>
</evidence>
<dbReference type="STRING" id="1169540.A0A0G4GF09"/>
<feature type="transmembrane region" description="Helical" evidence="13">
    <location>
        <begin position="266"/>
        <end position="286"/>
    </location>
</feature>
<dbReference type="FunFam" id="1.10.287.70:FF:000002">
    <property type="entry name" value="Potassium voltage-gated channel subfamily a member"/>
    <property type="match status" value="1"/>
</dbReference>
<evidence type="ECO:0000313" key="15">
    <source>
        <dbReference type="EMBL" id="CEM28094.1"/>
    </source>
</evidence>
<dbReference type="AlphaFoldDB" id="A0A0G4GF09"/>
<dbReference type="InterPro" id="IPR005821">
    <property type="entry name" value="Ion_trans_dom"/>
</dbReference>
<evidence type="ECO:0000256" key="12">
    <source>
        <dbReference type="SAM" id="MobiDB-lite"/>
    </source>
</evidence>
<evidence type="ECO:0000256" key="1">
    <source>
        <dbReference type="ARBA" id="ARBA00004141"/>
    </source>
</evidence>
<dbReference type="InterPro" id="IPR003968">
    <property type="entry name" value="K_chnl_volt-dep_Kv"/>
</dbReference>
<keyword evidence="10 13" id="KW-0472">Membrane</keyword>
<evidence type="ECO:0000256" key="3">
    <source>
        <dbReference type="ARBA" id="ARBA00022538"/>
    </source>
</evidence>
<feature type="region of interest" description="Disordered" evidence="12">
    <location>
        <begin position="337"/>
        <end position="600"/>
    </location>
</feature>
<evidence type="ECO:0000313" key="16">
    <source>
        <dbReference type="Proteomes" id="UP000041254"/>
    </source>
</evidence>
<comment type="subcellular location">
    <subcellularLocation>
        <location evidence="1">Membrane</location>
        <topology evidence="1">Multi-pass membrane protein</topology>
    </subcellularLocation>
</comment>
<name>A0A0G4GF09_VITBC</name>
<keyword evidence="3" id="KW-0633">Potassium transport</keyword>
<evidence type="ECO:0000256" key="10">
    <source>
        <dbReference type="ARBA" id="ARBA00023136"/>
    </source>
</evidence>
<organism evidence="15 16">
    <name type="scientific">Vitrella brassicaformis (strain CCMP3155)</name>
    <dbReference type="NCBI Taxonomy" id="1169540"/>
    <lineage>
        <taxon>Eukaryota</taxon>
        <taxon>Sar</taxon>
        <taxon>Alveolata</taxon>
        <taxon>Colpodellida</taxon>
        <taxon>Vitrellaceae</taxon>
        <taxon>Vitrella</taxon>
    </lineage>
</organism>
<keyword evidence="5" id="KW-0631">Potassium channel</keyword>
<dbReference type="Gene3D" id="1.10.287.70">
    <property type="match status" value="1"/>
</dbReference>
<feature type="transmembrane region" description="Helical" evidence="13">
    <location>
        <begin position="298"/>
        <end position="319"/>
    </location>
</feature>
<gene>
    <name evidence="15" type="ORF">Vbra_17605</name>
</gene>
<dbReference type="GO" id="GO:0005249">
    <property type="term" value="F:voltage-gated potassium channel activity"/>
    <property type="evidence" value="ECO:0007669"/>
    <property type="project" value="InterPro"/>
</dbReference>
<dbReference type="Pfam" id="PF00520">
    <property type="entry name" value="Ion_trans"/>
    <property type="match status" value="1"/>
</dbReference>
<feature type="transmembrane region" description="Helical" evidence="13">
    <location>
        <begin position="99"/>
        <end position="120"/>
    </location>
</feature>
<feature type="compositionally biased region" description="Pro residues" evidence="12">
    <location>
        <begin position="470"/>
        <end position="487"/>
    </location>
</feature>
<dbReference type="SUPFAM" id="SSF81324">
    <property type="entry name" value="Voltage-gated potassium channels"/>
    <property type="match status" value="1"/>
</dbReference>
<feature type="compositionally biased region" description="Basic and acidic residues" evidence="12">
    <location>
        <begin position="380"/>
        <end position="389"/>
    </location>
</feature>
<evidence type="ECO:0000256" key="7">
    <source>
        <dbReference type="ARBA" id="ARBA00022958"/>
    </source>
</evidence>
<keyword evidence="6" id="KW-0851">Voltage-gated channel</keyword>
<dbReference type="VEuPathDB" id="CryptoDB:Vbra_17605"/>
<keyword evidence="11" id="KW-0407">Ion channel</keyword>
<reference evidence="15 16" key="1">
    <citation type="submission" date="2014-11" db="EMBL/GenBank/DDBJ databases">
        <authorList>
            <person name="Zhu J."/>
            <person name="Qi W."/>
            <person name="Song R."/>
        </authorList>
    </citation>
    <scope>NUCLEOTIDE SEQUENCE [LARGE SCALE GENOMIC DNA]</scope>
</reference>
<keyword evidence="8 13" id="KW-1133">Transmembrane helix</keyword>
<feature type="domain" description="Ion transport" evidence="14">
    <location>
        <begin position="102"/>
        <end position="327"/>
    </location>
</feature>
<feature type="compositionally biased region" description="Polar residues" evidence="12">
    <location>
        <begin position="23"/>
        <end position="44"/>
    </location>
</feature>
<feature type="transmembrane region" description="Helical" evidence="13">
    <location>
        <begin position="234"/>
        <end position="254"/>
    </location>
</feature>
<dbReference type="GO" id="GO:0001508">
    <property type="term" value="P:action potential"/>
    <property type="evidence" value="ECO:0007669"/>
    <property type="project" value="TreeGrafter"/>
</dbReference>